<name>A0A1M6E3L5_9RHOB</name>
<dbReference type="Proteomes" id="UP000183982">
    <property type="component" value="Unassembled WGS sequence"/>
</dbReference>
<dbReference type="STRING" id="1470563.SAMN05444000_10394"/>
<gene>
    <name evidence="1" type="ORF">SAMN05444000_10394</name>
</gene>
<protein>
    <submittedName>
        <fullName evidence="1">Uncharacterized protein</fullName>
    </submittedName>
</protein>
<sequence length="64" mass="6964">MHLMRIPITVSIFSTLLRVGFILSESIFGNNHQRQKEAATVAASQVMSKSSDALRLKISACGSD</sequence>
<accession>A0A1M6E3L5</accession>
<dbReference type="EMBL" id="FQZQ01000003">
    <property type="protein sequence ID" value="SHI79970.1"/>
    <property type="molecule type" value="Genomic_DNA"/>
</dbReference>
<organism evidence="1 2">
    <name type="scientific">Shimia gijangensis</name>
    <dbReference type="NCBI Taxonomy" id="1470563"/>
    <lineage>
        <taxon>Bacteria</taxon>
        <taxon>Pseudomonadati</taxon>
        <taxon>Pseudomonadota</taxon>
        <taxon>Alphaproteobacteria</taxon>
        <taxon>Rhodobacterales</taxon>
        <taxon>Roseobacteraceae</taxon>
    </lineage>
</organism>
<keyword evidence="2" id="KW-1185">Reference proteome</keyword>
<evidence type="ECO:0000313" key="1">
    <source>
        <dbReference type="EMBL" id="SHI79970.1"/>
    </source>
</evidence>
<dbReference type="AlphaFoldDB" id="A0A1M6E3L5"/>
<reference evidence="2" key="1">
    <citation type="submission" date="2016-11" db="EMBL/GenBank/DDBJ databases">
        <authorList>
            <person name="Varghese N."/>
            <person name="Submissions S."/>
        </authorList>
    </citation>
    <scope>NUCLEOTIDE SEQUENCE [LARGE SCALE GENOMIC DNA]</scope>
    <source>
        <strain evidence="2">DSM 100564</strain>
    </source>
</reference>
<proteinExistence type="predicted"/>
<evidence type="ECO:0000313" key="2">
    <source>
        <dbReference type="Proteomes" id="UP000183982"/>
    </source>
</evidence>